<protein>
    <submittedName>
        <fullName evidence="1">Uncharacterized protein</fullName>
    </submittedName>
</protein>
<dbReference type="EMBL" id="BPLQ01015222">
    <property type="protein sequence ID" value="GIY86549.1"/>
    <property type="molecule type" value="Genomic_DNA"/>
</dbReference>
<dbReference type="AlphaFoldDB" id="A0AAV4WXL8"/>
<gene>
    <name evidence="1" type="ORF">CDAR_458221</name>
</gene>
<sequence length="219" mass="25526">MSDKSLGSFPHMDSILGLVRDKLVQDLLTMFLNNKSQVRGNARRKRYEGKLSLIWREIFSHYGVIHMAAIISVIEADGDQEVFSSFDKRNSAVFAISFGFEKECAYKRTTRYLRRNRKSCKETRSVTQCSLFRRTPKIEHLKKERRFAFAFAFYYESPLGFFRMVPAKTQQHNSTCNNHLLPRSSRHDVAYIANPRYFFPAQHSHNAGQVHSYATRRGT</sequence>
<evidence type="ECO:0000313" key="2">
    <source>
        <dbReference type="Proteomes" id="UP001054837"/>
    </source>
</evidence>
<reference evidence="1 2" key="1">
    <citation type="submission" date="2021-06" db="EMBL/GenBank/DDBJ databases">
        <title>Caerostris darwini draft genome.</title>
        <authorList>
            <person name="Kono N."/>
            <person name="Arakawa K."/>
        </authorList>
    </citation>
    <scope>NUCLEOTIDE SEQUENCE [LARGE SCALE GENOMIC DNA]</scope>
</reference>
<organism evidence="1 2">
    <name type="scientific">Caerostris darwini</name>
    <dbReference type="NCBI Taxonomy" id="1538125"/>
    <lineage>
        <taxon>Eukaryota</taxon>
        <taxon>Metazoa</taxon>
        <taxon>Ecdysozoa</taxon>
        <taxon>Arthropoda</taxon>
        <taxon>Chelicerata</taxon>
        <taxon>Arachnida</taxon>
        <taxon>Araneae</taxon>
        <taxon>Araneomorphae</taxon>
        <taxon>Entelegynae</taxon>
        <taxon>Araneoidea</taxon>
        <taxon>Araneidae</taxon>
        <taxon>Caerostris</taxon>
    </lineage>
</organism>
<proteinExistence type="predicted"/>
<comment type="caution">
    <text evidence="1">The sequence shown here is derived from an EMBL/GenBank/DDBJ whole genome shotgun (WGS) entry which is preliminary data.</text>
</comment>
<dbReference type="Proteomes" id="UP001054837">
    <property type="component" value="Unassembled WGS sequence"/>
</dbReference>
<keyword evidence="2" id="KW-1185">Reference proteome</keyword>
<accession>A0AAV4WXL8</accession>
<name>A0AAV4WXL8_9ARAC</name>
<evidence type="ECO:0000313" key="1">
    <source>
        <dbReference type="EMBL" id="GIY86549.1"/>
    </source>
</evidence>